<organism evidence="2 3">
    <name type="scientific">Flemingia macrophylla</name>
    <dbReference type="NCBI Taxonomy" id="520843"/>
    <lineage>
        <taxon>Eukaryota</taxon>
        <taxon>Viridiplantae</taxon>
        <taxon>Streptophyta</taxon>
        <taxon>Embryophyta</taxon>
        <taxon>Tracheophyta</taxon>
        <taxon>Spermatophyta</taxon>
        <taxon>Magnoliopsida</taxon>
        <taxon>eudicotyledons</taxon>
        <taxon>Gunneridae</taxon>
        <taxon>Pentapetalae</taxon>
        <taxon>rosids</taxon>
        <taxon>fabids</taxon>
        <taxon>Fabales</taxon>
        <taxon>Fabaceae</taxon>
        <taxon>Papilionoideae</taxon>
        <taxon>50 kb inversion clade</taxon>
        <taxon>NPAAA clade</taxon>
        <taxon>indigoferoid/millettioid clade</taxon>
        <taxon>Phaseoleae</taxon>
        <taxon>Flemingia</taxon>
    </lineage>
</organism>
<dbReference type="AlphaFoldDB" id="A0ABD1L5H7"/>
<evidence type="ECO:0000313" key="2">
    <source>
        <dbReference type="EMBL" id="KAL2318778.1"/>
    </source>
</evidence>
<keyword evidence="3" id="KW-1185">Reference proteome</keyword>
<dbReference type="InterPro" id="IPR011320">
    <property type="entry name" value="RNase_H1_N"/>
</dbReference>
<feature type="domain" description="Ribonuclease H1 N-terminal" evidence="1">
    <location>
        <begin position="92"/>
        <end position="128"/>
    </location>
</feature>
<evidence type="ECO:0000259" key="1">
    <source>
        <dbReference type="Pfam" id="PF01693"/>
    </source>
</evidence>
<accession>A0ABD1L5H7</accession>
<gene>
    <name evidence="2" type="ORF">Fmac_032654</name>
</gene>
<name>A0ABD1L5H7_9FABA</name>
<dbReference type="Proteomes" id="UP001603857">
    <property type="component" value="Unassembled WGS sequence"/>
</dbReference>
<dbReference type="EMBL" id="JBGMDY010000011">
    <property type="protein sequence ID" value="KAL2318778.1"/>
    <property type="molecule type" value="Genomic_DNA"/>
</dbReference>
<proteinExistence type="predicted"/>
<protein>
    <recommendedName>
        <fullName evidence="1">Ribonuclease H1 N-terminal domain-containing protein</fullName>
    </recommendedName>
</protein>
<evidence type="ECO:0000313" key="3">
    <source>
        <dbReference type="Proteomes" id="UP001603857"/>
    </source>
</evidence>
<comment type="caution">
    <text evidence="2">The sequence shown here is derived from an EMBL/GenBank/DDBJ whole genome shotgun (WGS) entry which is preliminary data.</text>
</comment>
<reference evidence="2 3" key="1">
    <citation type="submission" date="2024-08" db="EMBL/GenBank/DDBJ databases">
        <title>Insights into the chromosomal genome structure of Flemingia macrophylla.</title>
        <authorList>
            <person name="Ding Y."/>
            <person name="Zhao Y."/>
            <person name="Bi W."/>
            <person name="Wu M."/>
            <person name="Zhao G."/>
            <person name="Gong Y."/>
            <person name="Li W."/>
            <person name="Zhang P."/>
        </authorList>
    </citation>
    <scope>NUCLEOTIDE SEQUENCE [LARGE SCALE GENOMIC DNA]</scope>
    <source>
        <strain evidence="2">DYQJB</strain>
        <tissue evidence="2">Leaf</tissue>
    </source>
</reference>
<sequence>MVVIYDALPAHFSNTFTRCYLLKGCMLMKDTLRREILLQSGPHYVCHSPLSDSAKELSRALYNFVSTDNQGVPILTKASPSGKGYTNFVLLSGPHKGVFTNFSDLCMAKEGIQNPRYKGFYTKEKADKALELNSIDPEIINNALNPEPETKTNTFKKTKTNAFEKRKALHETHAFDGMFRYQSQTRLIKTSRRSKLNKRKALKGILEDFNEGLNHISSSFQVGFTFD</sequence>
<dbReference type="Pfam" id="PF01693">
    <property type="entry name" value="Cauli_VI"/>
    <property type="match status" value="1"/>
</dbReference>